<dbReference type="HOGENOM" id="CLU_976105_0_0_6"/>
<protein>
    <submittedName>
        <fullName evidence="2">Uncharacterized protein</fullName>
    </submittedName>
</protein>
<dbReference type="eggNOG" id="ENOG5031N20">
    <property type="taxonomic scope" value="Bacteria"/>
</dbReference>
<sequence length="286" mass="31378">MRINSTPSHTANASQAAPSDKPQTSGIDHKTPLLASLQTKASNPVSQLPQLLLSINSLQRLVTLLFNPLNSGTAKLTTPLPNNLNAIFQQLFAPSNQASLITWLQQGGERKPLAQLLQQLSQPQSPLNQWLKTLSLDQQQDVTALLRLAGEQRGPETQRSQESNTIHLQYPVSNEQFIDIKVKNESDNSNSNADKNINSCWTVKLTLPIGAIDILNVTAQWKNNALNTAFSTTNAALLARVERVTPLLLARMKQLGITCEAPSFQHQPNTDIEAKNISHTGLHIKV</sequence>
<name>A0A0U1P7D3_PHOLE</name>
<reference evidence="3" key="1">
    <citation type="submission" date="2012-12" db="EMBL/GenBank/DDBJ databases">
        <title>Genome Sequence of Photobacterium leiognathi lrivu.4.1.</title>
        <authorList>
            <person name="Urbanczyk H."/>
            <person name="Ogura Y."/>
            <person name="Hayashi T."/>
            <person name="Dunlap P.V."/>
        </authorList>
    </citation>
    <scope>NUCLEOTIDE SEQUENCE [LARGE SCALE GENOMIC DNA]</scope>
    <source>
        <strain evidence="3">lrivu.4.1</strain>
    </source>
</reference>
<gene>
    <name evidence="2" type="ORF">PLEI_2079</name>
</gene>
<dbReference type="Proteomes" id="UP000030675">
    <property type="component" value="Unassembled WGS sequence"/>
</dbReference>
<feature type="compositionally biased region" description="Polar residues" evidence="1">
    <location>
        <begin position="1"/>
        <end position="26"/>
    </location>
</feature>
<feature type="region of interest" description="Disordered" evidence="1">
    <location>
        <begin position="1"/>
        <end position="29"/>
    </location>
</feature>
<dbReference type="RefSeq" id="WP_023933110.1">
    <property type="nucleotide sequence ID" value="NZ_DF196819.1"/>
</dbReference>
<evidence type="ECO:0000313" key="3">
    <source>
        <dbReference type="Proteomes" id="UP000030675"/>
    </source>
</evidence>
<evidence type="ECO:0000313" key="2">
    <source>
        <dbReference type="EMBL" id="GAD30423.1"/>
    </source>
</evidence>
<accession>A0A0U1P7D3</accession>
<proteinExistence type="predicted"/>
<dbReference type="EMBL" id="DF196819">
    <property type="protein sequence ID" value="GAD30423.1"/>
    <property type="molecule type" value="Genomic_DNA"/>
</dbReference>
<evidence type="ECO:0000256" key="1">
    <source>
        <dbReference type="SAM" id="MobiDB-lite"/>
    </source>
</evidence>
<organism evidence="2 3">
    <name type="scientific">Photobacterium leiognathi lrivu.4.1</name>
    <dbReference type="NCBI Taxonomy" id="1248232"/>
    <lineage>
        <taxon>Bacteria</taxon>
        <taxon>Pseudomonadati</taxon>
        <taxon>Pseudomonadota</taxon>
        <taxon>Gammaproteobacteria</taxon>
        <taxon>Vibrionales</taxon>
        <taxon>Vibrionaceae</taxon>
        <taxon>Photobacterium</taxon>
    </lineage>
</organism>
<dbReference type="AlphaFoldDB" id="A0A0U1P7D3"/>